<dbReference type="Proteomes" id="UP000572268">
    <property type="component" value="Unassembled WGS sequence"/>
</dbReference>
<dbReference type="GO" id="GO:0051301">
    <property type="term" value="P:cell division"/>
    <property type="evidence" value="ECO:0007669"/>
    <property type="project" value="UniProtKB-KW"/>
</dbReference>
<keyword evidence="5" id="KW-0235">DNA replication</keyword>
<dbReference type="Pfam" id="PF04679">
    <property type="entry name" value="DNA_ligase_A_C"/>
    <property type="match status" value="1"/>
</dbReference>
<evidence type="ECO:0000256" key="5">
    <source>
        <dbReference type="ARBA" id="ARBA00022705"/>
    </source>
</evidence>
<feature type="compositionally biased region" description="Low complexity" evidence="16">
    <location>
        <begin position="1"/>
        <end position="10"/>
    </location>
</feature>
<dbReference type="InterPro" id="IPR012340">
    <property type="entry name" value="NA-bd_OB-fold"/>
</dbReference>
<evidence type="ECO:0000313" key="19">
    <source>
        <dbReference type="Proteomes" id="UP000572268"/>
    </source>
</evidence>
<feature type="compositionally biased region" description="Basic and acidic residues" evidence="16">
    <location>
        <begin position="51"/>
        <end position="81"/>
    </location>
</feature>
<dbReference type="AlphaFoldDB" id="A0A7J6LI49"/>
<keyword evidence="6 14" id="KW-0547">Nucleotide-binding</keyword>
<comment type="subcellular location">
    <subcellularLocation>
        <location evidence="1">Nucleus</location>
    </subcellularLocation>
</comment>
<evidence type="ECO:0000256" key="7">
    <source>
        <dbReference type="ARBA" id="ARBA00022763"/>
    </source>
</evidence>
<dbReference type="InterPro" id="IPR012308">
    <property type="entry name" value="DNA_ligase_ATP-dep_N"/>
</dbReference>
<dbReference type="SUPFAM" id="SSF56091">
    <property type="entry name" value="DNA ligase/mRNA capping enzyme, catalytic domain"/>
    <property type="match status" value="1"/>
</dbReference>
<evidence type="ECO:0000256" key="3">
    <source>
        <dbReference type="ARBA" id="ARBA00022598"/>
    </source>
</evidence>
<keyword evidence="11" id="KW-0539">Nucleus</keyword>
<dbReference type="FunFam" id="3.30.470.30:FF:000002">
    <property type="entry name" value="DNA ligase"/>
    <property type="match status" value="1"/>
</dbReference>
<dbReference type="FunFam" id="2.40.50.140:FF:000062">
    <property type="entry name" value="DNA ligase"/>
    <property type="match status" value="1"/>
</dbReference>
<dbReference type="GO" id="GO:0005524">
    <property type="term" value="F:ATP binding"/>
    <property type="evidence" value="ECO:0007669"/>
    <property type="project" value="UniProtKB-KW"/>
</dbReference>
<comment type="catalytic activity">
    <reaction evidence="13 14">
        <text>ATP + (deoxyribonucleotide)n-3'-hydroxyl + 5'-phospho-(deoxyribonucleotide)m = (deoxyribonucleotide)n+m + AMP + diphosphate.</text>
        <dbReference type="EC" id="6.5.1.1"/>
    </reaction>
</comment>
<dbReference type="InterPro" id="IPR050191">
    <property type="entry name" value="ATP-dep_DNA_ligase"/>
</dbReference>
<evidence type="ECO:0000256" key="10">
    <source>
        <dbReference type="ARBA" id="ARBA00023204"/>
    </source>
</evidence>
<dbReference type="Gene3D" id="2.40.50.140">
    <property type="entry name" value="Nucleic acid-binding proteins"/>
    <property type="match status" value="1"/>
</dbReference>
<reference evidence="18 19" key="1">
    <citation type="submission" date="2020-04" db="EMBL/GenBank/DDBJ databases">
        <title>Perkinsus olseni comparative genomics.</title>
        <authorList>
            <person name="Bogema D.R."/>
        </authorList>
    </citation>
    <scope>NUCLEOTIDE SEQUENCE [LARGE SCALE GENOMIC DNA]</scope>
    <source>
        <strain evidence="18">ATCC PRA-31</strain>
    </source>
</reference>
<comment type="similarity">
    <text evidence="2 15">Belongs to the ATP-dependent DNA ligase family.</text>
</comment>
<dbReference type="SUPFAM" id="SSF50249">
    <property type="entry name" value="Nucleic acid-binding proteins"/>
    <property type="match status" value="1"/>
</dbReference>
<evidence type="ECO:0000256" key="13">
    <source>
        <dbReference type="ARBA" id="ARBA00034003"/>
    </source>
</evidence>
<evidence type="ECO:0000256" key="11">
    <source>
        <dbReference type="ARBA" id="ARBA00023242"/>
    </source>
</evidence>
<accession>A0A7J6LI49</accession>
<dbReference type="GO" id="GO:0006273">
    <property type="term" value="P:lagging strand elongation"/>
    <property type="evidence" value="ECO:0007669"/>
    <property type="project" value="TreeGrafter"/>
</dbReference>
<feature type="domain" description="ATP-dependent DNA ligase family profile" evidence="17">
    <location>
        <begin position="544"/>
        <end position="680"/>
    </location>
</feature>
<keyword evidence="9 14" id="KW-0233">DNA recombination</keyword>
<dbReference type="EMBL" id="JABANN010000451">
    <property type="protein sequence ID" value="KAF4658967.1"/>
    <property type="molecule type" value="Genomic_DNA"/>
</dbReference>
<evidence type="ECO:0000256" key="16">
    <source>
        <dbReference type="SAM" id="MobiDB-lite"/>
    </source>
</evidence>
<dbReference type="PROSITE" id="PS00697">
    <property type="entry name" value="DNA_LIGASE_A1"/>
    <property type="match status" value="1"/>
</dbReference>
<dbReference type="PROSITE" id="PS00333">
    <property type="entry name" value="DNA_LIGASE_A2"/>
    <property type="match status" value="1"/>
</dbReference>
<keyword evidence="7 14" id="KW-0227">DNA damage</keyword>
<keyword evidence="4" id="KW-0132">Cell division</keyword>
<dbReference type="Gene3D" id="1.10.3260.10">
    <property type="entry name" value="DNA ligase, ATP-dependent, N-terminal domain"/>
    <property type="match status" value="1"/>
</dbReference>
<dbReference type="GO" id="GO:0003677">
    <property type="term" value="F:DNA binding"/>
    <property type="evidence" value="ECO:0007669"/>
    <property type="project" value="InterPro"/>
</dbReference>
<keyword evidence="12" id="KW-0131">Cell cycle</keyword>
<dbReference type="Pfam" id="PF04675">
    <property type="entry name" value="DNA_ligase_A_N"/>
    <property type="match status" value="1"/>
</dbReference>
<feature type="compositionally biased region" description="Acidic residues" evidence="16">
    <location>
        <begin position="82"/>
        <end position="92"/>
    </location>
</feature>
<evidence type="ECO:0000256" key="14">
    <source>
        <dbReference type="RuleBase" id="RU000617"/>
    </source>
</evidence>
<dbReference type="CDD" id="cd07969">
    <property type="entry name" value="OBF_DNA_ligase_I"/>
    <property type="match status" value="1"/>
</dbReference>
<keyword evidence="10 14" id="KW-0234">DNA repair</keyword>
<dbReference type="GO" id="GO:0003910">
    <property type="term" value="F:DNA ligase (ATP) activity"/>
    <property type="evidence" value="ECO:0007669"/>
    <property type="project" value="UniProtKB-EC"/>
</dbReference>
<dbReference type="NCBIfam" id="TIGR00574">
    <property type="entry name" value="dnl1"/>
    <property type="match status" value="1"/>
</dbReference>
<protein>
    <recommendedName>
        <fullName evidence="14">DNA ligase</fullName>
        <ecNumber evidence="14">6.5.1.1</ecNumber>
    </recommendedName>
</protein>
<feature type="region of interest" description="Disordered" evidence="16">
    <location>
        <begin position="1"/>
        <end position="92"/>
    </location>
</feature>
<dbReference type="GO" id="GO:0071897">
    <property type="term" value="P:DNA biosynthetic process"/>
    <property type="evidence" value="ECO:0007669"/>
    <property type="project" value="InterPro"/>
</dbReference>
<dbReference type="Gene3D" id="3.30.470.30">
    <property type="entry name" value="DNA ligase/mRNA capping enzyme"/>
    <property type="match status" value="1"/>
</dbReference>
<sequence length="816" mass="90730">MSSSSSSSSSTENMSSAVNAFSMMMSGAKRAANSPNKGKEEEPVEKKRKIEKVEEKQDMQDDQVDDKQPPVDEPVEEKNSDNEEVDDDYEDDDDEAIPLAEALKQPGKSDAEKLAQIAKGTGPSSIWKVSGAAAKSPTAISDITSPAFDPSKFSQIKLTPSKNLPYALLALALQKIEDLKNSGQGSKKKVLVILANLFRTIIYHNPSELIHAVYLLINKLRPDYENVEVGVGDHVILKAMAQVYGRSEKHITADISNGNAADLGEAALLSRVNQPMLFAPPPLTLSKLYKELLVMSQARGKDSQKLRKDIITKCLVAAKGEEAKYIVRTLQGRLRVGILSATILQALAYAFVLTEPAKGKEKECIPDIRKEKPAPSADKIALKMIELEAATKQAFCEVPSYDKLVDCLLSGADAAELSKACSVTPGIPVKPMLAKPTKSITEVLDRFKNIKFTAEYKYDGERAQVHLWTTEAGKREIRVYSRNSEDLTEKYPDVVDAIEEMISVIDKPIKSMIIDSEAVAFDREKHKVLPFQLLSSRPRKNVVMSEIKVQVCLFPFDLIYLDGESMITKNLDTRRKVLRRRLKEIPDRIQFATARDMDSEEEIQAFFTESVEASCEGLMLKTLFENATYEPSKRSLNWLKLKKDYLSGMADSLDLVPIGAFYGKGKRTGVYGTYLLAVYDPNEGEYQSCCKVATGFTDEFLDKHYDHHKDNVIPRKRADYVVTDKMTPDVWLDATQVWEIQCADLSISPVHTGVEYVTILVLSASNLIDGAGGKGVGLRFPRFIRTRDDKKPEDATTSEQLLQMYEQQFAKGGSGE</sequence>
<comment type="caution">
    <text evidence="18">The sequence shown here is derived from an EMBL/GenBank/DDBJ whole genome shotgun (WGS) entry which is preliminary data.</text>
</comment>
<name>A0A7J6LI49_PEROL</name>
<dbReference type="InterPro" id="IPR012310">
    <property type="entry name" value="DNA_ligase_ATP-dep_cent"/>
</dbReference>
<evidence type="ECO:0000313" key="18">
    <source>
        <dbReference type="EMBL" id="KAF4658967.1"/>
    </source>
</evidence>
<dbReference type="EC" id="6.5.1.1" evidence="14"/>
<gene>
    <name evidence="18" type="primary">LIG1</name>
    <name evidence="18" type="ORF">FOL46_006774</name>
</gene>
<dbReference type="PANTHER" id="PTHR45674">
    <property type="entry name" value="DNA LIGASE 1/3 FAMILY MEMBER"/>
    <property type="match status" value="1"/>
</dbReference>
<evidence type="ECO:0000256" key="9">
    <source>
        <dbReference type="ARBA" id="ARBA00023172"/>
    </source>
</evidence>
<dbReference type="GO" id="GO:0005739">
    <property type="term" value="C:mitochondrion"/>
    <property type="evidence" value="ECO:0007669"/>
    <property type="project" value="TreeGrafter"/>
</dbReference>
<dbReference type="PROSITE" id="PS50160">
    <property type="entry name" value="DNA_LIGASE_A3"/>
    <property type="match status" value="1"/>
</dbReference>
<organism evidence="18 19">
    <name type="scientific">Perkinsus olseni</name>
    <name type="common">Perkinsus atlanticus</name>
    <dbReference type="NCBI Taxonomy" id="32597"/>
    <lineage>
        <taxon>Eukaryota</taxon>
        <taxon>Sar</taxon>
        <taxon>Alveolata</taxon>
        <taxon>Perkinsozoa</taxon>
        <taxon>Perkinsea</taxon>
        <taxon>Perkinsida</taxon>
        <taxon>Perkinsidae</taxon>
        <taxon>Perkinsus</taxon>
    </lineage>
</organism>
<evidence type="ECO:0000256" key="2">
    <source>
        <dbReference type="ARBA" id="ARBA00007572"/>
    </source>
</evidence>
<dbReference type="PANTHER" id="PTHR45674:SF4">
    <property type="entry name" value="DNA LIGASE 1"/>
    <property type="match status" value="1"/>
</dbReference>
<dbReference type="Pfam" id="PF01068">
    <property type="entry name" value="DNA_ligase_A_M"/>
    <property type="match status" value="1"/>
</dbReference>
<evidence type="ECO:0000259" key="17">
    <source>
        <dbReference type="PROSITE" id="PS50160"/>
    </source>
</evidence>
<dbReference type="GO" id="GO:0006310">
    <property type="term" value="P:DNA recombination"/>
    <property type="evidence" value="ECO:0007669"/>
    <property type="project" value="UniProtKB-KW"/>
</dbReference>
<dbReference type="InterPro" id="IPR016059">
    <property type="entry name" value="DNA_ligase_ATP-dep_CS"/>
</dbReference>
<evidence type="ECO:0000256" key="8">
    <source>
        <dbReference type="ARBA" id="ARBA00022840"/>
    </source>
</evidence>
<dbReference type="CDD" id="cd07900">
    <property type="entry name" value="Adenylation_DNA_ligase_I_Euk"/>
    <property type="match status" value="1"/>
</dbReference>
<dbReference type="GO" id="GO:0006281">
    <property type="term" value="P:DNA repair"/>
    <property type="evidence" value="ECO:0007669"/>
    <property type="project" value="UniProtKB-KW"/>
</dbReference>
<evidence type="ECO:0000256" key="1">
    <source>
        <dbReference type="ARBA" id="ARBA00004123"/>
    </source>
</evidence>
<keyword evidence="8 14" id="KW-0067">ATP-binding</keyword>
<proteinExistence type="inferred from homology"/>
<dbReference type="InterPro" id="IPR036599">
    <property type="entry name" value="DNA_ligase_N_sf"/>
</dbReference>
<dbReference type="SUPFAM" id="SSF117018">
    <property type="entry name" value="ATP-dependent DNA ligase DNA-binding domain"/>
    <property type="match status" value="1"/>
</dbReference>
<dbReference type="InterPro" id="IPR000977">
    <property type="entry name" value="DNA_ligase_ATP-dep"/>
</dbReference>
<evidence type="ECO:0000256" key="4">
    <source>
        <dbReference type="ARBA" id="ARBA00022618"/>
    </source>
</evidence>
<keyword evidence="3 14" id="KW-0436">Ligase</keyword>
<dbReference type="GO" id="GO:0005634">
    <property type="term" value="C:nucleus"/>
    <property type="evidence" value="ECO:0007669"/>
    <property type="project" value="UniProtKB-SubCell"/>
</dbReference>
<evidence type="ECO:0000256" key="15">
    <source>
        <dbReference type="RuleBase" id="RU004196"/>
    </source>
</evidence>
<evidence type="ECO:0000256" key="6">
    <source>
        <dbReference type="ARBA" id="ARBA00022741"/>
    </source>
</evidence>
<evidence type="ECO:0000256" key="12">
    <source>
        <dbReference type="ARBA" id="ARBA00023306"/>
    </source>
</evidence>
<dbReference type="InterPro" id="IPR012309">
    <property type="entry name" value="DNA_ligase_ATP-dep_C"/>
</dbReference>